<gene>
    <name evidence="1" type="ORF">T4B_9023</name>
</gene>
<protein>
    <submittedName>
        <fullName evidence="1">Uncharacterized protein</fullName>
    </submittedName>
</protein>
<name>A0A0V1G9J9_TRIPS</name>
<comment type="caution">
    <text evidence="1">The sequence shown here is derived from an EMBL/GenBank/DDBJ whole genome shotgun (WGS) entry which is preliminary data.</text>
</comment>
<evidence type="ECO:0000313" key="2">
    <source>
        <dbReference type="Proteomes" id="UP000054805"/>
    </source>
</evidence>
<keyword evidence="2" id="KW-1185">Reference proteome</keyword>
<sequence>MQTLPCSLGRCAGSLVFSLVPRGGEIVRFACPTE</sequence>
<dbReference type="Proteomes" id="UP000054805">
    <property type="component" value="Unassembled WGS sequence"/>
</dbReference>
<reference evidence="1 2" key="1">
    <citation type="submission" date="2015-01" db="EMBL/GenBank/DDBJ databases">
        <title>Evolution of Trichinella species and genotypes.</title>
        <authorList>
            <person name="Korhonen P.K."/>
            <person name="Edoardo P."/>
            <person name="Giuseppe L.R."/>
            <person name="Gasser R.B."/>
        </authorList>
    </citation>
    <scope>NUCLEOTIDE SEQUENCE [LARGE SCALE GENOMIC DNA]</scope>
    <source>
        <strain evidence="1">ISS588</strain>
    </source>
</reference>
<dbReference type="AlphaFoldDB" id="A0A0V1G9J9"/>
<organism evidence="1 2">
    <name type="scientific">Trichinella pseudospiralis</name>
    <name type="common">Parasitic roundworm</name>
    <dbReference type="NCBI Taxonomy" id="6337"/>
    <lineage>
        <taxon>Eukaryota</taxon>
        <taxon>Metazoa</taxon>
        <taxon>Ecdysozoa</taxon>
        <taxon>Nematoda</taxon>
        <taxon>Enoplea</taxon>
        <taxon>Dorylaimia</taxon>
        <taxon>Trichinellida</taxon>
        <taxon>Trichinellidae</taxon>
        <taxon>Trichinella</taxon>
    </lineage>
</organism>
<dbReference type="EMBL" id="JYDS01004916">
    <property type="protein sequence ID" value="KRY94802.1"/>
    <property type="molecule type" value="Genomic_DNA"/>
</dbReference>
<proteinExistence type="predicted"/>
<evidence type="ECO:0000313" key="1">
    <source>
        <dbReference type="EMBL" id="KRY94802.1"/>
    </source>
</evidence>
<accession>A0A0V1G9J9</accession>